<evidence type="ECO:0000313" key="2">
    <source>
        <dbReference type="Proteomes" id="UP000515955"/>
    </source>
</evidence>
<dbReference type="RefSeq" id="WP_187541617.1">
    <property type="nucleotide sequence ID" value="NZ_CP060717.1"/>
</dbReference>
<dbReference type="SUPFAM" id="SSF56059">
    <property type="entry name" value="Glutathione synthetase ATP-binding domain-like"/>
    <property type="match status" value="1"/>
</dbReference>
<evidence type="ECO:0000313" key="1">
    <source>
        <dbReference type="EMBL" id="QNN64618.1"/>
    </source>
</evidence>
<proteinExistence type="predicted"/>
<dbReference type="AlphaFoldDB" id="A0A7G9S9U3"/>
<dbReference type="InterPro" id="IPR053191">
    <property type="entry name" value="DcsG_Biosynth_Enzyme"/>
</dbReference>
<dbReference type="Gene3D" id="3.30.470.20">
    <property type="entry name" value="ATP-grasp fold, B domain"/>
    <property type="match status" value="1"/>
</dbReference>
<dbReference type="PANTHER" id="PTHR39217">
    <property type="match status" value="1"/>
</dbReference>
<gene>
    <name evidence="1" type="ORF">H9L12_10030</name>
</gene>
<dbReference type="KEGG" id="srhi:H9L12_10030"/>
<name>A0A7G9S9U3_9SPHN</name>
<evidence type="ECO:0008006" key="3">
    <source>
        <dbReference type="Google" id="ProtNLM"/>
    </source>
</evidence>
<sequence>MRVCLLVPAPDYPERWDWAYGNQAEALRRVDLVVEPRPWTEPGDVSAFDLILPLVAWGYNLEFTRWMALLDQAEREQWRLVNPAPLLRWNSDKTYLAELGERGIPTVDTVAVDRLDDPDLAAARSRFATDELIVKPPISAGAHGTYRLGMNDVVPDDVAGTRMLVQPFERSIEGTGEWSLLMFDGVLSHAIIKRPKPGDFRVQPHLGGFDEPCEAPAGSVELARAALAAAPARATYARVDIIRSGDGALKIMELELIEPALFLHHSADRGAAFASAVRDAAAQP</sequence>
<dbReference type="EMBL" id="CP060717">
    <property type="protein sequence ID" value="QNN64618.1"/>
    <property type="molecule type" value="Genomic_DNA"/>
</dbReference>
<protein>
    <recommendedName>
        <fullName evidence="3">ATP-grasp domain-containing protein</fullName>
    </recommendedName>
</protein>
<accession>A0A7G9S9U3</accession>
<reference evidence="1 2" key="1">
    <citation type="submission" date="2020-08" db="EMBL/GenBank/DDBJ databases">
        <title>Genome sequence of Sphingomonas rhizophila KACC 19189T.</title>
        <authorList>
            <person name="Hyun D.-W."/>
            <person name="Bae J.-W."/>
        </authorList>
    </citation>
    <scope>NUCLEOTIDE SEQUENCE [LARGE SCALE GENOMIC DNA]</scope>
    <source>
        <strain evidence="1 2">KACC 19189</strain>
    </source>
</reference>
<organism evidence="1 2">
    <name type="scientific">Sphingomonas rhizophila</name>
    <dbReference type="NCBI Taxonomy" id="2071607"/>
    <lineage>
        <taxon>Bacteria</taxon>
        <taxon>Pseudomonadati</taxon>
        <taxon>Pseudomonadota</taxon>
        <taxon>Alphaproteobacteria</taxon>
        <taxon>Sphingomonadales</taxon>
        <taxon>Sphingomonadaceae</taxon>
        <taxon>Sphingomonas</taxon>
    </lineage>
</organism>
<keyword evidence="2" id="KW-1185">Reference proteome</keyword>
<dbReference type="Proteomes" id="UP000515955">
    <property type="component" value="Chromosome"/>
</dbReference>
<dbReference type="PANTHER" id="PTHR39217:SF1">
    <property type="entry name" value="GLUTATHIONE SYNTHETASE"/>
    <property type="match status" value="1"/>
</dbReference>